<evidence type="ECO:0000313" key="9">
    <source>
        <dbReference type="EMBL" id="EKC33840.1"/>
    </source>
</evidence>
<feature type="compositionally biased region" description="Low complexity" evidence="8">
    <location>
        <begin position="328"/>
        <end position="338"/>
    </location>
</feature>
<dbReference type="PROSITE" id="PS50178">
    <property type="entry name" value="ZF_FYVE"/>
    <property type="match status" value="1"/>
</dbReference>
<feature type="region of interest" description="Disordered" evidence="8">
    <location>
        <begin position="195"/>
        <end position="215"/>
    </location>
</feature>
<feature type="compositionally biased region" description="Polar residues" evidence="8">
    <location>
        <begin position="412"/>
        <end position="426"/>
    </location>
</feature>
<dbReference type="PANTHER" id="PTHR12673">
    <property type="entry name" value="FACIOGENITAL DYSPLASIA PROTEIN"/>
    <property type="match status" value="1"/>
</dbReference>
<keyword evidence="3" id="KW-0344">Guanine-nucleotide releasing factor</keyword>
<reference evidence="9" key="1">
    <citation type="journal article" date="2012" name="Nature">
        <title>The oyster genome reveals stress adaptation and complexity of shell formation.</title>
        <authorList>
            <person name="Zhang G."/>
            <person name="Fang X."/>
            <person name="Guo X."/>
            <person name="Li L."/>
            <person name="Luo R."/>
            <person name="Xu F."/>
            <person name="Yang P."/>
            <person name="Zhang L."/>
            <person name="Wang X."/>
            <person name="Qi H."/>
            <person name="Xiong Z."/>
            <person name="Que H."/>
            <person name="Xie Y."/>
            <person name="Holland P.W."/>
            <person name="Paps J."/>
            <person name="Zhu Y."/>
            <person name="Wu F."/>
            <person name="Chen Y."/>
            <person name="Wang J."/>
            <person name="Peng C."/>
            <person name="Meng J."/>
            <person name="Yang L."/>
            <person name="Liu J."/>
            <person name="Wen B."/>
            <person name="Zhang N."/>
            <person name="Huang Z."/>
            <person name="Zhu Q."/>
            <person name="Feng Y."/>
            <person name="Mount A."/>
            <person name="Hedgecock D."/>
            <person name="Xu Z."/>
            <person name="Liu Y."/>
            <person name="Domazet-Loso T."/>
            <person name="Du Y."/>
            <person name="Sun X."/>
            <person name="Zhang S."/>
            <person name="Liu B."/>
            <person name="Cheng P."/>
            <person name="Jiang X."/>
            <person name="Li J."/>
            <person name="Fan D."/>
            <person name="Wang W."/>
            <person name="Fu W."/>
            <person name="Wang T."/>
            <person name="Wang B."/>
            <person name="Zhang J."/>
            <person name="Peng Z."/>
            <person name="Li Y."/>
            <person name="Li N."/>
            <person name="Wang J."/>
            <person name="Chen M."/>
            <person name="He Y."/>
            <person name="Tan F."/>
            <person name="Song X."/>
            <person name="Zheng Q."/>
            <person name="Huang R."/>
            <person name="Yang H."/>
            <person name="Du X."/>
            <person name="Chen L."/>
            <person name="Yang M."/>
            <person name="Gaffney P.M."/>
            <person name="Wang S."/>
            <person name="Luo L."/>
            <person name="She Z."/>
            <person name="Ming Y."/>
            <person name="Huang W."/>
            <person name="Zhang S."/>
            <person name="Huang B."/>
            <person name="Zhang Y."/>
            <person name="Qu T."/>
            <person name="Ni P."/>
            <person name="Miao G."/>
            <person name="Wang J."/>
            <person name="Wang Q."/>
            <person name="Steinberg C.E."/>
            <person name="Wang H."/>
            <person name="Li N."/>
            <person name="Qian L."/>
            <person name="Zhang G."/>
            <person name="Li Y."/>
            <person name="Yang H."/>
            <person name="Liu X."/>
            <person name="Wang J."/>
            <person name="Yin Y."/>
            <person name="Wang J."/>
        </authorList>
    </citation>
    <scope>NUCLEOTIDE SEQUENCE [LARGE SCALE GENOMIC DNA]</scope>
    <source>
        <strain evidence="9">05x7-T-G4-1.051#20</strain>
    </source>
</reference>
<feature type="compositionally biased region" description="Polar residues" evidence="8">
    <location>
        <begin position="169"/>
        <end position="179"/>
    </location>
</feature>
<protein>
    <submittedName>
        <fullName evidence="9">FYVE, RhoGEF and PH domain-containing protein 1</fullName>
    </submittedName>
</protein>
<dbReference type="InterPro" id="IPR000306">
    <property type="entry name" value="Znf_FYVE"/>
</dbReference>
<keyword evidence="4" id="KW-0479">Metal-binding</keyword>
<accession>K1QY29</accession>
<dbReference type="InParanoid" id="K1QY29"/>
<dbReference type="SMART" id="SM00233">
    <property type="entry name" value="PH"/>
    <property type="match status" value="2"/>
</dbReference>
<dbReference type="PROSITE" id="PS50010">
    <property type="entry name" value="DH_2"/>
    <property type="match status" value="1"/>
</dbReference>
<dbReference type="InterPro" id="IPR013083">
    <property type="entry name" value="Znf_RING/FYVE/PHD"/>
</dbReference>
<dbReference type="SUPFAM" id="SSF50729">
    <property type="entry name" value="PH domain-like"/>
    <property type="match status" value="2"/>
</dbReference>
<evidence type="ECO:0000256" key="6">
    <source>
        <dbReference type="ARBA" id="ARBA00022833"/>
    </source>
</evidence>
<feature type="region of interest" description="Disordered" evidence="8">
    <location>
        <begin position="153"/>
        <end position="179"/>
    </location>
</feature>
<feature type="region of interest" description="Disordered" evidence="8">
    <location>
        <begin position="966"/>
        <end position="994"/>
    </location>
</feature>
<dbReference type="GO" id="GO:0005085">
    <property type="term" value="F:guanyl-nucleotide exchange factor activity"/>
    <property type="evidence" value="ECO:0007669"/>
    <property type="project" value="UniProtKB-KW"/>
</dbReference>
<dbReference type="InterPro" id="IPR011011">
    <property type="entry name" value="Znf_FYVE_PHD"/>
</dbReference>
<gene>
    <name evidence="9" type="ORF">CGI_10026329</name>
</gene>
<dbReference type="EMBL" id="JH819021">
    <property type="protein sequence ID" value="EKC33840.1"/>
    <property type="molecule type" value="Genomic_DNA"/>
</dbReference>
<evidence type="ECO:0000256" key="5">
    <source>
        <dbReference type="ARBA" id="ARBA00022771"/>
    </source>
</evidence>
<dbReference type="PANTHER" id="PTHR12673:SF241">
    <property type="entry name" value="DH DOMAIN-CONTAINING PROTEIN"/>
    <property type="match status" value="1"/>
</dbReference>
<dbReference type="GO" id="GO:0005856">
    <property type="term" value="C:cytoskeleton"/>
    <property type="evidence" value="ECO:0007669"/>
    <property type="project" value="UniProtKB-SubCell"/>
</dbReference>
<feature type="compositionally biased region" description="Low complexity" evidence="8">
    <location>
        <begin position="367"/>
        <end position="390"/>
    </location>
</feature>
<evidence type="ECO:0000256" key="1">
    <source>
        <dbReference type="ARBA" id="ARBA00004245"/>
    </source>
</evidence>
<feature type="compositionally biased region" description="Basic and acidic residues" evidence="8">
    <location>
        <begin position="269"/>
        <end position="298"/>
    </location>
</feature>
<organism evidence="9">
    <name type="scientific">Magallana gigas</name>
    <name type="common">Pacific oyster</name>
    <name type="synonym">Crassostrea gigas</name>
    <dbReference type="NCBI Taxonomy" id="29159"/>
    <lineage>
        <taxon>Eukaryota</taxon>
        <taxon>Metazoa</taxon>
        <taxon>Spiralia</taxon>
        <taxon>Lophotrochozoa</taxon>
        <taxon>Mollusca</taxon>
        <taxon>Bivalvia</taxon>
        <taxon>Autobranchia</taxon>
        <taxon>Pteriomorphia</taxon>
        <taxon>Ostreida</taxon>
        <taxon>Ostreoidea</taxon>
        <taxon>Ostreidae</taxon>
        <taxon>Magallana</taxon>
    </lineage>
</organism>
<dbReference type="GO" id="GO:0007010">
    <property type="term" value="P:cytoskeleton organization"/>
    <property type="evidence" value="ECO:0007669"/>
    <property type="project" value="TreeGrafter"/>
</dbReference>
<evidence type="ECO:0000256" key="7">
    <source>
        <dbReference type="ARBA" id="ARBA00023212"/>
    </source>
</evidence>
<comment type="subcellular location">
    <subcellularLocation>
        <location evidence="1">Cytoplasm</location>
        <location evidence="1">Cytoskeleton</location>
    </subcellularLocation>
</comment>
<evidence type="ECO:0000256" key="8">
    <source>
        <dbReference type="SAM" id="MobiDB-lite"/>
    </source>
</evidence>
<dbReference type="InterPro" id="IPR055251">
    <property type="entry name" value="SOS1_NGEF_PH"/>
</dbReference>
<dbReference type="InterPro" id="IPR035899">
    <property type="entry name" value="DBL_dom_sf"/>
</dbReference>
<dbReference type="InterPro" id="IPR051092">
    <property type="entry name" value="FYVE_RhoGEF_PH"/>
</dbReference>
<dbReference type="AlphaFoldDB" id="K1QY29"/>
<dbReference type="Pfam" id="PF00621">
    <property type="entry name" value="RhoGEF"/>
    <property type="match status" value="1"/>
</dbReference>
<feature type="region of interest" description="Disordered" evidence="8">
    <location>
        <begin position="266"/>
        <end position="426"/>
    </location>
</feature>
<dbReference type="InterPro" id="IPR011993">
    <property type="entry name" value="PH-like_dom_sf"/>
</dbReference>
<dbReference type="PROSITE" id="PS50003">
    <property type="entry name" value="PH_DOMAIN"/>
    <property type="match status" value="2"/>
</dbReference>
<dbReference type="Pfam" id="PF22697">
    <property type="entry name" value="SOS1_NGEF_PH"/>
    <property type="match status" value="1"/>
</dbReference>
<name>K1QY29_MAGGI</name>
<dbReference type="GO" id="GO:0005737">
    <property type="term" value="C:cytoplasm"/>
    <property type="evidence" value="ECO:0007669"/>
    <property type="project" value="TreeGrafter"/>
</dbReference>
<feature type="compositionally biased region" description="Basic and acidic residues" evidence="8">
    <location>
        <begin position="396"/>
        <end position="406"/>
    </location>
</feature>
<dbReference type="CDD" id="cd00160">
    <property type="entry name" value="RhoGEF"/>
    <property type="match status" value="1"/>
</dbReference>
<dbReference type="InterPro" id="IPR017455">
    <property type="entry name" value="Znf_FYVE-rel"/>
</dbReference>
<dbReference type="Pfam" id="PF00169">
    <property type="entry name" value="PH"/>
    <property type="match status" value="1"/>
</dbReference>
<dbReference type="GO" id="GO:0046847">
    <property type="term" value="P:filopodium assembly"/>
    <property type="evidence" value="ECO:0007669"/>
    <property type="project" value="TreeGrafter"/>
</dbReference>
<dbReference type="SUPFAM" id="SSF57903">
    <property type="entry name" value="FYVE/PHD zinc finger"/>
    <property type="match status" value="1"/>
</dbReference>
<dbReference type="GO" id="GO:0008270">
    <property type="term" value="F:zinc ion binding"/>
    <property type="evidence" value="ECO:0007669"/>
    <property type="project" value="UniProtKB-KW"/>
</dbReference>
<evidence type="ECO:0000256" key="3">
    <source>
        <dbReference type="ARBA" id="ARBA00022658"/>
    </source>
</evidence>
<dbReference type="SMART" id="SM00325">
    <property type="entry name" value="RhoGEF"/>
    <property type="match status" value="1"/>
</dbReference>
<dbReference type="InterPro" id="IPR001849">
    <property type="entry name" value="PH_domain"/>
</dbReference>
<dbReference type="InterPro" id="IPR000219">
    <property type="entry name" value="DH_dom"/>
</dbReference>
<dbReference type="Gene3D" id="3.30.40.10">
    <property type="entry name" value="Zinc/RING finger domain, C3HC4 (zinc finger)"/>
    <property type="match status" value="1"/>
</dbReference>
<keyword evidence="2" id="KW-0963">Cytoplasm</keyword>
<proteinExistence type="predicted"/>
<feature type="compositionally biased region" description="Polar residues" evidence="8">
    <location>
        <begin position="346"/>
        <end position="357"/>
    </location>
</feature>
<evidence type="ECO:0000256" key="2">
    <source>
        <dbReference type="ARBA" id="ARBA00022490"/>
    </source>
</evidence>
<dbReference type="Gene3D" id="2.30.29.30">
    <property type="entry name" value="Pleckstrin-homology domain (PH domain)/Phosphotyrosine-binding domain (PTB)"/>
    <property type="match status" value="2"/>
</dbReference>
<dbReference type="Gene3D" id="1.20.900.10">
    <property type="entry name" value="Dbl homology (DH) domain"/>
    <property type="match status" value="1"/>
</dbReference>
<dbReference type="SMART" id="SM00064">
    <property type="entry name" value="FYVE"/>
    <property type="match status" value="1"/>
</dbReference>
<keyword evidence="7" id="KW-0206">Cytoskeleton</keyword>
<feature type="compositionally biased region" description="Low complexity" evidence="8">
    <location>
        <begin position="972"/>
        <end position="985"/>
    </location>
</feature>
<evidence type="ECO:0000256" key="4">
    <source>
        <dbReference type="ARBA" id="ARBA00022723"/>
    </source>
</evidence>
<dbReference type="SUPFAM" id="SSF48065">
    <property type="entry name" value="DBL homology domain (DH-domain)"/>
    <property type="match status" value="1"/>
</dbReference>
<keyword evidence="5" id="KW-0863">Zinc-finger</keyword>
<keyword evidence="6" id="KW-0862">Zinc</keyword>
<dbReference type="Pfam" id="PF01363">
    <property type="entry name" value="FYVE"/>
    <property type="match status" value="1"/>
</dbReference>
<dbReference type="HOGENOM" id="CLU_300959_0_0_1"/>
<sequence length="994" mass="111741">MSNKKSRFSRKFRRRTLGSITPKAEYRDGFPVPSTTDDLNTFDQEVFESCTKTVEVPLKPKNHRIVSLPNLSHIRSRLSSIQLTSKLHLQAGINAFSKFLDKFFTNVGLSKKLQGRTRNGLVIQTITTGTGDIENPEEDLTIARECDLLGTVSEPPTEASSPCEDVPEKTTQSTPNSPKLSGIVRRRLLEYQQIGTGNRGPRLRSASTPSSPSFKRKGFVHLNHQTSSNSKGESSLTVLCSGLSRNEQFRQTVMSKGFVKALVDQYDGQSHEKDGKEKTKDAPKTENPECETPVEKTILEIPNVKPSDVVKTQHSPRLSRKDVEKFVKSSPSVQKKPSLLIHSDHSNCSSGTNSPALSPTPKKHVFNSNRCSSSSHKSSSSDNDVVVTSSPRSSRKNKELAPKEPVVDAFENVTTEENGSKSDISNSVKSLSSGCYSNGVSSVGQEEGETTGEGVKVNLDPAKLFDSSWSDSDVGSFSDFDSDLEEEHQEKVKEDPNCVGQCKLKKIASELLQTETAYTKRLQLLDETFQKKLHEENDSQKFLPPDVIPQIFSNITSIHHFHKDFLLPQLTKRMEVWDAQPRIGDLMKTNAPFLKLYTEYVRNFDHAMNLINTWMEKSPKFSCLIKEIQEKFHKLLEIKEKVATTIDLISPTRELVREGKIKKISARGGERLDRYLFLFNDLLLICGEVLLGNYKLKAELTIDGLEIEDNITHADWILEGENIDIPNTFYVKSRHKIIQFLDENPGEESSWCESIKNVIKDYKVRKPSVRAGELPPCNGGEVSENDLGNVAPHWIKDDEVSMCQLCSKSFTALKRRHHCRACGRVVCGKCSSKKSNLAYDNNKPNRVCDKCFVILKNVDGKMNANDPSILSGYLQKSMDRGKTWNKRWFVITKEFAMYEFKAHHDIYAIATLPLPGYQVIFPVDNIENVFCLSHQQKLPPTYLQSECTASRDRWLNVLKKMVNLELPEESNRNSTHSSESSGSQNAEDGCDKMS</sequence>